<dbReference type="EMBL" id="MCGH01000002">
    <property type="protein sequence ID" value="ODM06931.1"/>
    <property type="molecule type" value="Genomic_DNA"/>
</dbReference>
<name>A0A1E3AEW7_9FIRM</name>
<proteinExistence type="predicted"/>
<evidence type="ECO:0000256" key="1">
    <source>
        <dbReference type="SAM" id="MobiDB-lite"/>
    </source>
</evidence>
<feature type="compositionally biased region" description="Basic and acidic residues" evidence="1">
    <location>
        <begin position="73"/>
        <end position="82"/>
    </location>
</feature>
<evidence type="ECO:0000313" key="2">
    <source>
        <dbReference type="EMBL" id="ODM06931.1"/>
    </source>
</evidence>
<feature type="compositionally biased region" description="Basic residues" evidence="1">
    <location>
        <begin position="55"/>
        <end position="66"/>
    </location>
</feature>
<reference evidence="2 3" key="1">
    <citation type="submission" date="2016-07" db="EMBL/GenBank/DDBJ databases">
        <title>Characterization of isolates of Eisenbergiella tayi derived from blood cultures, using whole genome sequencing.</title>
        <authorList>
            <person name="Burdz T."/>
            <person name="Wiebe D."/>
            <person name="Huynh C."/>
            <person name="Bernard K."/>
        </authorList>
    </citation>
    <scope>NUCLEOTIDE SEQUENCE [LARGE SCALE GENOMIC DNA]</scope>
    <source>
        <strain evidence="2 3">NML 110608</strain>
    </source>
</reference>
<organism evidence="2 3">
    <name type="scientific">Eisenbergiella tayi</name>
    <dbReference type="NCBI Taxonomy" id="1432052"/>
    <lineage>
        <taxon>Bacteria</taxon>
        <taxon>Bacillati</taxon>
        <taxon>Bacillota</taxon>
        <taxon>Clostridia</taxon>
        <taxon>Lachnospirales</taxon>
        <taxon>Lachnospiraceae</taxon>
        <taxon>Eisenbergiella</taxon>
    </lineage>
</organism>
<gene>
    <name evidence="2" type="ORF">BEI61_02821</name>
</gene>
<feature type="region of interest" description="Disordered" evidence="1">
    <location>
        <begin position="30"/>
        <end position="82"/>
    </location>
</feature>
<dbReference type="Proteomes" id="UP000094067">
    <property type="component" value="Unassembled WGS sequence"/>
</dbReference>
<dbReference type="AlphaFoldDB" id="A0A1E3AEW7"/>
<accession>A0A1E3AEW7</accession>
<comment type="caution">
    <text evidence="2">The sequence shown here is derived from an EMBL/GenBank/DDBJ whole genome shotgun (WGS) entry which is preliminary data.</text>
</comment>
<protein>
    <submittedName>
        <fullName evidence="2">Uncharacterized protein</fullName>
    </submittedName>
</protein>
<evidence type="ECO:0000313" key="3">
    <source>
        <dbReference type="Proteomes" id="UP000094067"/>
    </source>
</evidence>
<sequence>MARQEPDTDIVFQLLFRRLAVLLIECKEEKRQRRDNQQNQGNIVAQAVTGQKVGGRSHQRGQHKKDKLAAGQAEHDFAFDLG</sequence>